<keyword evidence="4" id="KW-1185">Reference proteome</keyword>
<evidence type="ECO:0000313" key="4">
    <source>
        <dbReference type="Proteomes" id="UP000194003"/>
    </source>
</evidence>
<feature type="compositionally biased region" description="Low complexity" evidence="1">
    <location>
        <begin position="780"/>
        <end position="801"/>
    </location>
</feature>
<protein>
    <recommendedName>
        <fullName evidence="2">YhdP central domain-containing protein</fullName>
    </recommendedName>
</protein>
<accession>A0A1Y2K6F0</accession>
<evidence type="ECO:0000313" key="3">
    <source>
        <dbReference type="EMBL" id="OSM05231.1"/>
    </source>
</evidence>
<name>A0A1Y2K6F0_9PROT</name>
<dbReference type="PANTHER" id="PTHR38690:SF1">
    <property type="entry name" value="PROTEASE"/>
    <property type="match status" value="1"/>
</dbReference>
<dbReference type="PANTHER" id="PTHR38690">
    <property type="entry name" value="PROTEASE-RELATED"/>
    <property type="match status" value="1"/>
</dbReference>
<dbReference type="STRING" id="1434232.MAIT1_03396"/>
<dbReference type="EMBL" id="LVJN01000018">
    <property type="protein sequence ID" value="OSM05231.1"/>
    <property type="molecule type" value="Genomic_DNA"/>
</dbReference>
<dbReference type="Pfam" id="PF13116">
    <property type="entry name" value="YhdP"/>
    <property type="match status" value="1"/>
</dbReference>
<reference evidence="3 4" key="1">
    <citation type="journal article" date="2016" name="BMC Genomics">
        <title>Combined genomic and structural analyses of a cultured magnetotactic bacterium reveals its niche adaptation to a dynamic environment.</title>
        <authorList>
            <person name="Araujo A.C."/>
            <person name="Morillo V."/>
            <person name="Cypriano J."/>
            <person name="Teixeira L.C."/>
            <person name="Leao P."/>
            <person name="Lyra S."/>
            <person name="Almeida L.G."/>
            <person name="Bazylinski D.A."/>
            <person name="Vasconcellos A.T."/>
            <person name="Abreu F."/>
            <person name="Lins U."/>
        </authorList>
    </citation>
    <scope>NUCLEOTIDE SEQUENCE [LARGE SCALE GENOMIC DNA]</scope>
    <source>
        <strain evidence="3 4">IT-1</strain>
    </source>
</reference>
<dbReference type="InterPro" id="IPR011836">
    <property type="entry name" value="YhdP"/>
</dbReference>
<dbReference type="AlphaFoldDB" id="A0A1Y2K6F0"/>
<proteinExistence type="predicted"/>
<feature type="domain" description="YhdP central" evidence="2">
    <location>
        <begin position="290"/>
        <end position="873"/>
    </location>
</feature>
<evidence type="ECO:0000259" key="2">
    <source>
        <dbReference type="Pfam" id="PF13116"/>
    </source>
</evidence>
<gene>
    <name evidence="3" type="ORF">MAIT1_03396</name>
</gene>
<feature type="region of interest" description="Disordered" evidence="1">
    <location>
        <begin position="778"/>
        <end position="801"/>
    </location>
</feature>
<dbReference type="InterPro" id="IPR025263">
    <property type="entry name" value="YhdP_central"/>
</dbReference>
<organism evidence="3 4">
    <name type="scientific">Magnetofaba australis IT-1</name>
    <dbReference type="NCBI Taxonomy" id="1434232"/>
    <lineage>
        <taxon>Bacteria</taxon>
        <taxon>Pseudomonadati</taxon>
        <taxon>Pseudomonadota</taxon>
        <taxon>Magnetococcia</taxon>
        <taxon>Magnetococcales</taxon>
        <taxon>Magnetococcaceae</taxon>
        <taxon>Magnetofaba</taxon>
    </lineage>
</organism>
<dbReference type="Proteomes" id="UP000194003">
    <property type="component" value="Unassembled WGS sequence"/>
</dbReference>
<evidence type="ECO:0000256" key="1">
    <source>
        <dbReference type="SAM" id="MobiDB-lite"/>
    </source>
</evidence>
<comment type="caution">
    <text evidence="3">The sequence shown here is derived from an EMBL/GenBank/DDBJ whole genome shotgun (WGS) entry which is preliminary data.</text>
</comment>
<sequence>MYIPLLTIFGVVMWLTYFPPQINEYKDEIVTWLEAATGFHAEIGRLKLALGPSLLTLQAHGLTLTHPQAGAEPVARVRLATLRLAPRSWLSNPRHIPLELTLVEPRFNVARSELGNVWVGNLPLAVWRAEGAAAQVEPYLGESWVNEWLNRLAVAIVRVESGVMAWSDAFITGEPDAPFTAQMQLRAIKVWNPLSPKPVAEMDGVTWMPASGDESLRPIQISGRAERATSGRWRLQAAVGGARVAHMAPYVAQIPPLRELHAPLDVAASLALGGGEPWNAQWEARIGTGSLTWKPTFRWPFPIQQLRARGTAQQDAPGKGWSLRADAFRYRGDGDLFAKGLFSVSGLGLKSAPILDLTATAGGAPTGIVNRFYPVTYMNPNLVNWLDTRLKKGGVSHATARIRGPVDRIPFHRPSANPKQEIFRIQGMIHNVDVSYFPGLPPIGDAEVILTFDKQVMTAEVKHADWGSSKRVRGVVRIPHILNGDQTVEVDARCRADIGGVWREVIANPKLRWDKRVALNGSDFSGQGEMKFLLTLPVNRLDDAQYDVSLRIDQADIRPNFLDAPLQRVTGLLHADNQSMTLSDSSALYKNRALALDLTADAYQNPGATDLSVNLATHFITDELRDWLAPALQPGKGALTGSIPARLSLRKRPKQKDYAISGSFNLDGLSIAGKHLLYKPRGEPASWSFDGALDVTGEKVTLARLKGQVGSLAFSGSADWAYGRNRGGLLLDKLKYGRNNGALSIQAALDKAYAPQRIAVNMDWRVLDLSHWLTRTLGDSTSNAPTSSSASSASRPAKSAIAAKPPPEITLHIVADETILANDKRARDLEAQGELRENRLSLPRASFSLDDASAMLRGSFAWKEQWANGPYTGDLFFTSGNLGQLLDALGLSDSLQEDEAQLEFKLEGERPLGAPLFDSLSGQGDLLITKGSLRQVSSLSSLLGLFSLQKLPNLLMGDRPDLESNGFYFETLSGGLRLSDGALFSDQGVTLTGPSLKIVVSGEANISEDRLNLLVGARPLQTLDAIVSKVPLLGKLVAGERDAVLETQFGVTGPLRDPKVRLKPMSAIAPGIIRDILHSNPNAPDSETDAEDARERLLDTVNPNAAQRRE</sequence>